<dbReference type="STRING" id="1328313.DS2_18293"/>
<comment type="similarity">
    <text evidence="1 7">Belongs to the DNA polymerase type-B family.</text>
</comment>
<organism evidence="10 11">
    <name type="scientific">Catenovulum agarivorans DS-2</name>
    <dbReference type="NCBI Taxonomy" id="1328313"/>
    <lineage>
        <taxon>Bacteria</taxon>
        <taxon>Pseudomonadati</taxon>
        <taxon>Pseudomonadota</taxon>
        <taxon>Gammaproteobacteria</taxon>
        <taxon>Alteromonadales</taxon>
        <taxon>Alteromonadaceae</taxon>
        <taxon>Catenovulum</taxon>
    </lineage>
</organism>
<dbReference type="GO" id="GO:0003887">
    <property type="term" value="F:DNA-directed DNA polymerase activity"/>
    <property type="evidence" value="ECO:0007669"/>
    <property type="project" value="UniProtKB-KW"/>
</dbReference>
<proteinExistence type="inferred from homology"/>
<evidence type="ECO:0000259" key="8">
    <source>
        <dbReference type="Pfam" id="PF00136"/>
    </source>
</evidence>
<dbReference type="PANTHER" id="PTHR10322">
    <property type="entry name" value="DNA POLYMERASE CATALYTIC SUBUNIT"/>
    <property type="match status" value="1"/>
</dbReference>
<feature type="domain" description="DNA-directed DNA polymerase family B exonuclease" evidence="9">
    <location>
        <begin position="198"/>
        <end position="305"/>
    </location>
</feature>
<dbReference type="InterPro" id="IPR042087">
    <property type="entry name" value="DNA_pol_B_thumb"/>
</dbReference>
<dbReference type="GO" id="GO:0003677">
    <property type="term" value="F:DNA binding"/>
    <property type="evidence" value="ECO:0007669"/>
    <property type="project" value="UniProtKB-KW"/>
</dbReference>
<dbReference type="eggNOG" id="COG0417">
    <property type="taxonomic scope" value="Bacteria"/>
</dbReference>
<dbReference type="InterPro" id="IPR023211">
    <property type="entry name" value="DNA_pol_palm_dom_sf"/>
</dbReference>
<dbReference type="GO" id="GO:0008296">
    <property type="term" value="F:3'-5'-DNA exonuclease activity"/>
    <property type="evidence" value="ECO:0007669"/>
    <property type="project" value="TreeGrafter"/>
</dbReference>
<keyword evidence="11" id="KW-1185">Reference proteome</keyword>
<dbReference type="Proteomes" id="UP000019276">
    <property type="component" value="Unassembled WGS sequence"/>
</dbReference>
<dbReference type="OrthoDB" id="5807460at2"/>
<evidence type="ECO:0000256" key="4">
    <source>
        <dbReference type="ARBA" id="ARBA00022932"/>
    </source>
</evidence>
<evidence type="ECO:0000256" key="2">
    <source>
        <dbReference type="ARBA" id="ARBA00022679"/>
    </source>
</evidence>
<evidence type="ECO:0000259" key="9">
    <source>
        <dbReference type="Pfam" id="PF03104"/>
    </source>
</evidence>
<dbReference type="PRINTS" id="PR00106">
    <property type="entry name" value="DNAPOLB"/>
</dbReference>
<dbReference type="AlphaFoldDB" id="W7QJD3"/>
<dbReference type="InterPro" id="IPR006134">
    <property type="entry name" value="DNA-dir_DNA_pol_B_multi_dom"/>
</dbReference>
<dbReference type="Pfam" id="PF00136">
    <property type="entry name" value="DNA_pol_B"/>
    <property type="match status" value="1"/>
</dbReference>
<dbReference type="SUPFAM" id="SSF53098">
    <property type="entry name" value="Ribonuclease H-like"/>
    <property type="match status" value="1"/>
</dbReference>
<dbReference type="EC" id="2.7.7.7" evidence="7"/>
<dbReference type="InterPro" id="IPR012337">
    <property type="entry name" value="RNaseH-like_sf"/>
</dbReference>
<dbReference type="PANTHER" id="PTHR10322:SF23">
    <property type="entry name" value="DNA POLYMERASE DELTA CATALYTIC SUBUNIT"/>
    <property type="match status" value="1"/>
</dbReference>
<feature type="domain" description="DNA-directed DNA polymerase family B multifunctional" evidence="8">
    <location>
        <begin position="386"/>
        <end position="772"/>
    </location>
</feature>
<keyword evidence="4 7" id="KW-0239">DNA-directed DNA polymerase</keyword>
<dbReference type="InterPro" id="IPR043502">
    <property type="entry name" value="DNA/RNA_pol_sf"/>
</dbReference>
<sequence>MLNKQPTNNLTPAYILSKSSYDRHEQAIVEVWLKTKTSTVCVHYTEQKNLFFIEQKSFQQAYELLSAQKIAFEYNSIKHKTFQQNQVVLLQFANIRSGQKANRILSKHQIECFEDDIRLHDRYLMPRRLKGAVNIAATGLQHKQVYKDIPITPSNDISIKLSSCSLDVECSEYGELYSVALHMPPVELIIMIGPTPNEATALDIIWVDNEAELLTQLIKQLNLLDPDIIIGWNVINFDFRLLLKRAERHRIKLCVGRNGSEIRWRNHPTEQNQGYVNIDGRVVIDGIDALKTATYQFESFSLENVAQKLLGKGKLTHDVDNRMAQINYDFEHNKLALAKYNLQDTKLVTEIFEQTKLIDFLMLRSQLTGLDLDRVGGSVAAFTNVYLPKLHKAGYIAPNLPEGGGLASPGGYVMDSKPGLYSNVLVLDFKSLYPSIIRTFKIDPLGLIEGLQNPQQAIEGFKGALFSRDKHFLPDIITQLWAQRDQAKEQQDQARSQAIKILMNSFYGVLGSGGCRFYDTRLASSITMRGHQIMQQTAQWIEAQGYDVIYGDTDSTFVWLENVTDSHQAREIGLQLQDLINQKWQKWLKDTYQLESHLEIEFETLFSRFLMPTIRGSEAGSKKRYAGVLAPSNQQHTEPQLIFKGLETVRSDWTELAREFQQQLYLLVFTEKDPSDYIINFIQQVLSGERDQHLVYRKRLRRNLADYQKNIPPQVKAARMADEENSKRGKSLRYQNKGWIRYLITTTGPQPVEYQQSPIDYQHYLDKQIKPIADGILPFIGMSFDKISSRQLNLF</sequence>
<dbReference type="InterPro" id="IPR006172">
    <property type="entry name" value="DNA-dir_DNA_pol_B"/>
</dbReference>
<comment type="catalytic activity">
    <reaction evidence="6 7">
        <text>DNA(n) + a 2'-deoxyribonucleoside 5'-triphosphate = DNA(n+1) + diphosphate</text>
        <dbReference type="Rhea" id="RHEA:22508"/>
        <dbReference type="Rhea" id="RHEA-COMP:17339"/>
        <dbReference type="Rhea" id="RHEA-COMP:17340"/>
        <dbReference type="ChEBI" id="CHEBI:33019"/>
        <dbReference type="ChEBI" id="CHEBI:61560"/>
        <dbReference type="ChEBI" id="CHEBI:173112"/>
        <dbReference type="EC" id="2.7.7.7"/>
    </reaction>
</comment>
<dbReference type="GO" id="GO:0045004">
    <property type="term" value="P:DNA replication proofreading"/>
    <property type="evidence" value="ECO:0007669"/>
    <property type="project" value="TreeGrafter"/>
</dbReference>
<evidence type="ECO:0000256" key="3">
    <source>
        <dbReference type="ARBA" id="ARBA00022695"/>
    </source>
</evidence>
<evidence type="ECO:0000313" key="10">
    <source>
        <dbReference type="EMBL" id="EWH08258.1"/>
    </source>
</evidence>
<keyword evidence="7" id="KW-0235">DNA replication</keyword>
<keyword evidence="5 7" id="KW-0238">DNA-binding</keyword>
<accession>W7QJD3</accession>
<dbReference type="SUPFAM" id="SSF56672">
    <property type="entry name" value="DNA/RNA polymerases"/>
    <property type="match status" value="1"/>
</dbReference>
<dbReference type="InterPro" id="IPR050240">
    <property type="entry name" value="DNA_pol_type-B"/>
</dbReference>
<dbReference type="InterPro" id="IPR017964">
    <property type="entry name" value="DNA-dir_DNA_pol_B_CS"/>
</dbReference>
<dbReference type="FunFam" id="1.10.132.60:FF:000008">
    <property type="entry name" value="DNA polymerase"/>
    <property type="match status" value="1"/>
</dbReference>
<keyword evidence="2 7" id="KW-0808">Transferase</keyword>
<evidence type="ECO:0000313" key="11">
    <source>
        <dbReference type="Proteomes" id="UP000019276"/>
    </source>
</evidence>
<keyword evidence="3 7" id="KW-0548">Nucleotidyltransferase</keyword>
<dbReference type="CDD" id="cd05784">
    <property type="entry name" value="DNA_polB_II_exo"/>
    <property type="match status" value="1"/>
</dbReference>
<comment type="caution">
    <text evidence="10">The sequence shown here is derived from an EMBL/GenBank/DDBJ whole genome shotgun (WGS) entry which is preliminary data.</text>
</comment>
<evidence type="ECO:0000256" key="6">
    <source>
        <dbReference type="ARBA" id="ARBA00049244"/>
    </source>
</evidence>
<dbReference type="Gene3D" id="3.30.342.10">
    <property type="entry name" value="DNA Polymerase, chain B, domain 1"/>
    <property type="match status" value="1"/>
</dbReference>
<dbReference type="Gene3D" id="1.10.132.60">
    <property type="entry name" value="DNA polymerase family B, C-terminal domain"/>
    <property type="match status" value="1"/>
</dbReference>
<dbReference type="EMBL" id="ARZY01000055">
    <property type="protein sequence ID" value="EWH08258.1"/>
    <property type="molecule type" value="Genomic_DNA"/>
</dbReference>
<dbReference type="NCBIfam" id="NF004421">
    <property type="entry name" value="PRK05762.1-2"/>
    <property type="match status" value="1"/>
</dbReference>
<dbReference type="GO" id="GO:0000166">
    <property type="term" value="F:nucleotide binding"/>
    <property type="evidence" value="ECO:0007669"/>
    <property type="project" value="InterPro"/>
</dbReference>
<dbReference type="SMART" id="SM00486">
    <property type="entry name" value="POLBc"/>
    <property type="match status" value="1"/>
</dbReference>
<gene>
    <name evidence="10" type="ORF">DS2_18293</name>
</gene>
<name>W7QJD3_9ALTE</name>
<dbReference type="Pfam" id="PF03104">
    <property type="entry name" value="DNA_pol_B_exo1"/>
    <property type="match status" value="1"/>
</dbReference>
<dbReference type="Gene3D" id="3.90.1600.10">
    <property type="entry name" value="Palm domain of DNA polymerase"/>
    <property type="match status" value="2"/>
</dbReference>
<dbReference type="InterPro" id="IPR036397">
    <property type="entry name" value="RNaseH_sf"/>
</dbReference>
<dbReference type="InterPro" id="IPR006133">
    <property type="entry name" value="DNA-dir_DNA_pol_B_exonuc"/>
</dbReference>
<dbReference type="PROSITE" id="PS00116">
    <property type="entry name" value="DNA_POLYMERASE_B"/>
    <property type="match status" value="1"/>
</dbReference>
<dbReference type="RefSeq" id="WP_051480004.1">
    <property type="nucleotide sequence ID" value="NZ_ARZY01000055.1"/>
</dbReference>
<reference evidence="10 11" key="1">
    <citation type="journal article" date="2014" name="Genome Announc.">
        <title>Draft Genome Sequence of the Agar-Degrading Bacterium Catenovulum sp. Strain DS-2, Isolated from Intestines of Haliotis diversicolor.</title>
        <authorList>
            <person name="Shan D."/>
            <person name="Li X."/>
            <person name="Gu Z."/>
            <person name="Wei G."/>
            <person name="Gao Z."/>
            <person name="Shao Z."/>
        </authorList>
    </citation>
    <scope>NUCLEOTIDE SEQUENCE [LARGE SCALE GENOMIC DNA]</scope>
    <source>
        <strain evidence="10 11">DS-2</strain>
    </source>
</reference>
<evidence type="ECO:0000256" key="5">
    <source>
        <dbReference type="ARBA" id="ARBA00023125"/>
    </source>
</evidence>
<dbReference type="Gene3D" id="3.30.420.10">
    <property type="entry name" value="Ribonuclease H-like superfamily/Ribonuclease H"/>
    <property type="match status" value="1"/>
</dbReference>
<evidence type="ECO:0000256" key="1">
    <source>
        <dbReference type="ARBA" id="ARBA00005755"/>
    </source>
</evidence>
<evidence type="ECO:0000256" key="7">
    <source>
        <dbReference type="RuleBase" id="RU000442"/>
    </source>
</evidence>
<dbReference type="CDD" id="cd05537">
    <property type="entry name" value="POLBc_Pol_II"/>
    <property type="match status" value="1"/>
</dbReference>
<dbReference type="GO" id="GO:0009432">
    <property type="term" value="P:SOS response"/>
    <property type="evidence" value="ECO:0007669"/>
    <property type="project" value="TreeGrafter"/>
</dbReference>
<dbReference type="FunFam" id="3.90.1600.10:FF:000030">
    <property type="entry name" value="DNA polymerase II"/>
    <property type="match status" value="1"/>
</dbReference>
<protein>
    <recommendedName>
        <fullName evidence="7">DNA polymerase</fullName>
        <ecNumber evidence="7">2.7.7.7</ecNumber>
    </recommendedName>
</protein>
<dbReference type="PATRIC" id="fig|1328313.3.peg.3739"/>